<keyword evidence="2" id="KW-0282">Flagellum</keyword>
<dbReference type="SMART" id="SM00320">
    <property type="entry name" value="WD40"/>
    <property type="match status" value="2"/>
</dbReference>
<keyword evidence="1" id="KW-0853">WD repeat</keyword>
<accession>A0AA35R1C5</accession>
<reference evidence="2" key="1">
    <citation type="submission" date="2023-03" db="EMBL/GenBank/DDBJ databases">
        <authorList>
            <person name="Steffen K."/>
            <person name="Cardenas P."/>
        </authorList>
    </citation>
    <scope>NUCLEOTIDE SEQUENCE</scope>
</reference>
<dbReference type="PANTHER" id="PTHR32215:SF0">
    <property type="entry name" value="CILIA- AND FLAGELLA-ASSOCIATED PROTEIN 57"/>
    <property type="match status" value="1"/>
</dbReference>
<dbReference type="PANTHER" id="PTHR32215">
    <property type="entry name" value="CILIA- AND FLAGELLA-ASSOCIATED PROTEIN 57"/>
    <property type="match status" value="1"/>
</dbReference>
<dbReference type="EMBL" id="CASHTH010000400">
    <property type="protein sequence ID" value="CAI8000418.1"/>
    <property type="molecule type" value="Genomic_DNA"/>
</dbReference>
<proteinExistence type="predicted"/>
<dbReference type="PROSITE" id="PS50294">
    <property type="entry name" value="WD_REPEATS_REGION"/>
    <property type="match status" value="1"/>
</dbReference>
<dbReference type="AlphaFoldDB" id="A0AA35R1C5"/>
<dbReference type="InterPro" id="IPR001680">
    <property type="entry name" value="WD40_rpt"/>
</dbReference>
<dbReference type="InterPro" id="IPR015943">
    <property type="entry name" value="WD40/YVTN_repeat-like_dom_sf"/>
</dbReference>
<name>A0AA35R1C5_GEOBA</name>
<keyword evidence="3" id="KW-1185">Reference proteome</keyword>
<dbReference type="InterPro" id="IPR052993">
    <property type="entry name" value="CFA-57"/>
</dbReference>
<dbReference type="SUPFAM" id="SSF50978">
    <property type="entry name" value="WD40 repeat-like"/>
    <property type="match status" value="1"/>
</dbReference>
<dbReference type="InterPro" id="IPR036322">
    <property type="entry name" value="WD40_repeat_dom_sf"/>
</dbReference>
<sequence>MRTSQSLSHPLSRISLDLHKEFPEEAYSVALHPSGLFVLVGFSEKLRLMSLLINDIRPYKEFLIRGCRECSFSHGGHLFAAANTNLIQIFSTFSFENTANLKGHNGKVRCIKWSQDDTQIVSCSMDGAVYEWGVLSGRRENECVVKSCSYTCLTLTPDLRTTFVVSTDSTLSEMILTDSTVVRSVPTGDVLTEVVLSGSGRMLFAGSSSGSVRSLKFPLNEAGEFTEHQTHSAPITRVSVV</sequence>
<evidence type="ECO:0000313" key="2">
    <source>
        <dbReference type="EMBL" id="CAI8000418.1"/>
    </source>
</evidence>
<comment type="caution">
    <text evidence="2">The sequence shown here is derived from an EMBL/GenBank/DDBJ whole genome shotgun (WGS) entry which is preliminary data.</text>
</comment>
<dbReference type="PROSITE" id="PS50082">
    <property type="entry name" value="WD_REPEATS_2"/>
    <property type="match status" value="1"/>
</dbReference>
<feature type="repeat" description="WD" evidence="1">
    <location>
        <begin position="101"/>
        <end position="142"/>
    </location>
</feature>
<keyword evidence="2" id="KW-0969">Cilium</keyword>
<organism evidence="2 3">
    <name type="scientific">Geodia barretti</name>
    <name type="common">Barrett's horny sponge</name>
    <dbReference type="NCBI Taxonomy" id="519541"/>
    <lineage>
        <taxon>Eukaryota</taxon>
        <taxon>Metazoa</taxon>
        <taxon>Porifera</taxon>
        <taxon>Demospongiae</taxon>
        <taxon>Heteroscleromorpha</taxon>
        <taxon>Tetractinellida</taxon>
        <taxon>Astrophorina</taxon>
        <taxon>Geodiidae</taxon>
        <taxon>Geodia</taxon>
    </lineage>
</organism>
<protein>
    <submittedName>
        <fullName evidence="2">Cilia- and flagella-associated protein 57</fullName>
    </submittedName>
</protein>
<keyword evidence="2" id="KW-0966">Cell projection</keyword>
<evidence type="ECO:0000313" key="3">
    <source>
        <dbReference type="Proteomes" id="UP001174909"/>
    </source>
</evidence>
<dbReference type="Proteomes" id="UP001174909">
    <property type="component" value="Unassembled WGS sequence"/>
</dbReference>
<dbReference type="Pfam" id="PF00400">
    <property type="entry name" value="WD40"/>
    <property type="match status" value="1"/>
</dbReference>
<gene>
    <name evidence="2" type="ORF">GBAR_LOCUS2922</name>
</gene>
<evidence type="ECO:0000256" key="1">
    <source>
        <dbReference type="PROSITE-ProRule" id="PRU00221"/>
    </source>
</evidence>
<dbReference type="Gene3D" id="2.130.10.10">
    <property type="entry name" value="YVTN repeat-like/Quinoprotein amine dehydrogenase"/>
    <property type="match status" value="1"/>
</dbReference>